<evidence type="ECO:0000256" key="5">
    <source>
        <dbReference type="ARBA" id="ARBA00022723"/>
    </source>
</evidence>
<keyword evidence="6" id="KW-0560">Oxidoreductase</keyword>
<dbReference type="SUPFAM" id="SSF48264">
    <property type="entry name" value="Cytochrome P450"/>
    <property type="match status" value="2"/>
</dbReference>
<keyword evidence="12" id="KW-1185">Reference proteome</keyword>
<accession>A0AAV0MFQ2</accession>
<dbReference type="PANTHER" id="PTHR24286">
    <property type="entry name" value="CYTOCHROME P450 26"/>
    <property type="match status" value="1"/>
</dbReference>
<keyword evidence="5" id="KW-0479">Metal-binding</keyword>
<comment type="similarity">
    <text evidence="3">Belongs to the cytochrome P450 family.</text>
</comment>
<dbReference type="EMBL" id="CAMGYJ010000007">
    <property type="protein sequence ID" value="CAI0444791.1"/>
    <property type="molecule type" value="Genomic_DNA"/>
</dbReference>
<evidence type="ECO:0000256" key="7">
    <source>
        <dbReference type="ARBA" id="ARBA00023004"/>
    </source>
</evidence>
<organism evidence="11 12">
    <name type="scientific">Linum tenue</name>
    <dbReference type="NCBI Taxonomy" id="586396"/>
    <lineage>
        <taxon>Eukaryota</taxon>
        <taxon>Viridiplantae</taxon>
        <taxon>Streptophyta</taxon>
        <taxon>Embryophyta</taxon>
        <taxon>Tracheophyta</taxon>
        <taxon>Spermatophyta</taxon>
        <taxon>Magnoliopsida</taxon>
        <taxon>eudicotyledons</taxon>
        <taxon>Gunneridae</taxon>
        <taxon>Pentapetalae</taxon>
        <taxon>rosids</taxon>
        <taxon>fabids</taxon>
        <taxon>Malpighiales</taxon>
        <taxon>Linaceae</taxon>
        <taxon>Linum</taxon>
    </lineage>
</organism>
<feature type="compositionally biased region" description="Low complexity" evidence="10">
    <location>
        <begin position="95"/>
        <end position="110"/>
    </location>
</feature>
<dbReference type="Proteomes" id="UP001154282">
    <property type="component" value="Unassembled WGS sequence"/>
</dbReference>
<dbReference type="GO" id="GO:0016020">
    <property type="term" value="C:membrane"/>
    <property type="evidence" value="ECO:0007669"/>
    <property type="project" value="UniProtKB-SubCell"/>
</dbReference>
<comment type="cofactor">
    <cofactor evidence="1">
        <name>heme</name>
        <dbReference type="ChEBI" id="CHEBI:30413"/>
    </cofactor>
</comment>
<feature type="region of interest" description="Disordered" evidence="10">
    <location>
        <begin position="87"/>
        <end position="124"/>
    </location>
</feature>
<dbReference type="Pfam" id="PF00067">
    <property type="entry name" value="p450"/>
    <property type="match status" value="1"/>
</dbReference>
<gene>
    <name evidence="11" type="ORF">LITE_LOCUS28248</name>
</gene>
<evidence type="ECO:0000256" key="1">
    <source>
        <dbReference type="ARBA" id="ARBA00001971"/>
    </source>
</evidence>
<evidence type="ECO:0000313" key="11">
    <source>
        <dbReference type="EMBL" id="CAI0444791.1"/>
    </source>
</evidence>
<keyword evidence="8" id="KW-0503">Monooxygenase</keyword>
<feature type="non-terminal residue" evidence="11">
    <location>
        <position position="1"/>
    </location>
</feature>
<dbReference type="InterPro" id="IPR001128">
    <property type="entry name" value="Cyt_P450"/>
</dbReference>
<evidence type="ECO:0000256" key="4">
    <source>
        <dbReference type="ARBA" id="ARBA00022617"/>
    </source>
</evidence>
<reference evidence="11" key="1">
    <citation type="submission" date="2022-08" db="EMBL/GenBank/DDBJ databases">
        <authorList>
            <person name="Gutierrez-Valencia J."/>
        </authorList>
    </citation>
    <scope>NUCLEOTIDE SEQUENCE</scope>
</reference>
<keyword evidence="4" id="KW-0349">Heme</keyword>
<comment type="caution">
    <text evidence="11">The sequence shown here is derived from an EMBL/GenBank/DDBJ whole genome shotgun (WGS) entry which is preliminary data.</text>
</comment>
<dbReference type="GO" id="GO:0016125">
    <property type="term" value="P:sterol metabolic process"/>
    <property type="evidence" value="ECO:0007669"/>
    <property type="project" value="TreeGrafter"/>
</dbReference>
<dbReference type="Gene3D" id="1.10.630.10">
    <property type="entry name" value="Cytochrome P450"/>
    <property type="match status" value="2"/>
</dbReference>
<dbReference type="GO" id="GO:0004497">
    <property type="term" value="F:monooxygenase activity"/>
    <property type="evidence" value="ECO:0007669"/>
    <property type="project" value="UniProtKB-KW"/>
</dbReference>
<dbReference type="GO" id="GO:0020037">
    <property type="term" value="F:heme binding"/>
    <property type="evidence" value="ECO:0007669"/>
    <property type="project" value="InterPro"/>
</dbReference>
<name>A0AAV0MFQ2_9ROSI</name>
<keyword evidence="7" id="KW-0408">Iron</keyword>
<evidence type="ECO:0000256" key="8">
    <source>
        <dbReference type="ARBA" id="ARBA00023033"/>
    </source>
</evidence>
<dbReference type="PANTHER" id="PTHR24286:SF349">
    <property type="entry name" value="CYTOCHROME P450 716A1-RELATED"/>
    <property type="match status" value="1"/>
</dbReference>
<evidence type="ECO:0000256" key="2">
    <source>
        <dbReference type="ARBA" id="ARBA00004370"/>
    </source>
</evidence>
<evidence type="ECO:0000256" key="3">
    <source>
        <dbReference type="ARBA" id="ARBA00010617"/>
    </source>
</evidence>
<keyword evidence="9" id="KW-0472">Membrane</keyword>
<evidence type="ECO:0008006" key="13">
    <source>
        <dbReference type="Google" id="ProtNLM"/>
    </source>
</evidence>
<evidence type="ECO:0000256" key="10">
    <source>
        <dbReference type="SAM" id="MobiDB-lite"/>
    </source>
</evidence>
<evidence type="ECO:0000256" key="6">
    <source>
        <dbReference type="ARBA" id="ARBA00023002"/>
    </source>
</evidence>
<dbReference type="GO" id="GO:0016705">
    <property type="term" value="F:oxidoreductase activity, acting on paired donors, with incorporation or reduction of molecular oxygen"/>
    <property type="evidence" value="ECO:0007669"/>
    <property type="project" value="InterPro"/>
</dbReference>
<evidence type="ECO:0000313" key="12">
    <source>
        <dbReference type="Proteomes" id="UP001154282"/>
    </source>
</evidence>
<dbReference type="AlphaFoldDB" id="A0AAV0MFQ2"/>
<dbReference type="GO" id="GO:0005506">
    <property type="term" value="F:iron ion binding"/>
    <property type="evidence" value="ECO:0007669"/>
    <property type="project" value="InterPro"/>
</dbReference>
<proteinExistence type="inferred from homology"/>
<sequence length="201" mass="22270">NLPPGQPGLPYVGETLDFISSGWKGCPEKFVNDRVTKFSSDVFKTNTVGNPPVVLARAAGNKFLFSNENKLVVAWWPDSVKKIFPSRRTTPRSMSPAGCGSSSPTSSSSTHKSGQYFSEPERFDPSRYEGGGPPPYTFVPFGGGPRICLVKEYAQLEILVFMHHLVERFRFQKLIPDEKIVVDPMLIPAKGLLVRLFPHKG</sequence>
<dbReference type="InterPro" id="IPR036396">
    <property type="entry name" value="Cyt_P450_sf"/>
</dbReference>
<evidence type="ECO:0000256" key="9">
    <source>
        <dbReference type="ARBA" id="ARBA00023136"/>
    </source>
</evidence>
<protein>
    <recommendedName>
        <fullName evidence="13">Cytochrome P450</fullName>
    </recommendedName>
</protein>
<comment type="subcellular location">
    <subcellularLocation>
        <location evidence="2">Membrane</location>
    </subcellularLocation>
</comment>